<dbReference type="PROSITE" id="PS51128">
    <property type="entry name" value="ZF_DKSA_2"/>
    <property type="match status" value="1"/>
</dbReference>
<evidence type="ECO:0000313" key="4">
    <source>
        <dbReference type="Proteomes" id="UP001500804"/>
    </source>
</evidence>
<dbReference type="EMBL" id="BAABJO010000030">
    <property type="protein sequence ID" value="GAA5134828.1"/>
    <property type="molecule type" value="Genomic_DNA"/>
</dbReference>
<accession>A0ABP9NVE4</accession>
<sequence>MVQSSLARSRRQLPALREELERQRDFREEQLAHLLAHDEIRTSPSGHEPHAADDDGSRALREIRGLVAVGARQALADIELALARMDDGTYGRCRACDSAIAPAVLTAIPATTLCPACQVGTEP</sequence>
<dbReference type="PANTHER" id="PTHR33823:SF4">
    <property type="entry name" value="GENERAL STRESS PROTEIN 16O"/>
    <property type="match status" value="1"/>
</dbReference>
<protein>
    <recommendedName>
        <fullName evidence="5">TraR/DksA family transcriptional regulator</fullName>
    </recommendedName>
</protein>
<name>A0ABP9NVE4_9PSEU</name>
<dbReference type="PANTHER" id="PTHR33823">
    <property type="entry name" value="RNA POLYMERASE-BINDING TRANSCRIPTION FACTOR DKSA-RELATED"/>
    <property type="match status" value="1"/>
</dbReference>
<evidence type="ECO:0000313" key="3">
    <source>
        <dbReference type="EMBL" id="GAA5134828.1"/>
    </source>
</evidence>
<feature type="region of interest" description="Disordered" evidence="2">
    <location>
        <begin position="35"/>
        <end position="57"/>
    </location>
</feature>
<evidence type="ECO:0000256" key="1">
    <source>
        <dbReference type="PROSITE-ProRule" id="PRU00510"/>
    </source>
</evidence>
<dbReference type="Gene3D" id="1.20.120.910">
    <property type="entry name" value="DksA, coiled-coil domain"/>
    <property type="match status" value="1"/>
</dbReference>
<evidence type="ECO:0008006" key="5">
    <source>
        <dbReference type="Google" id="ProtNLM"/>
    </source>
</evidence>
<dbReference type="RefSeq" id="WP_345610138.1">
    <property type="nucleotide sequence ID" value="NZ_BAABJO010000030.1"/>
</dbReference>
<reference evidence="4" key="1">
    <citation type="journal article" date="2019" name="Int. J. Syst. Evol. Microbiol.">
        <title>The Global Catalogue of Microorganisms (GCM) 10K type strain sequencing project: providing services to taxonomists for standard genome sequencing and annotation.</title>
        <authorList>
            <consortium name="The Broad Institute Genomics Platform"/>
            <consortium name="The Broad Institute Genome Sequencing Center for Infectious Disease"/>
            <person name="Wu L."/>
            <person name="Ma J."/>
        </authorList>
    </citation>
    <scope>NUCLEOTIDE SEQUENCE [LARGE SCALE GENOMIC DNA]</scope>
    <source>
        <strain evidence="4">JCM 18302</strain>
    </source>
</reference>
<feature type="zinc finger region" description="dksA C4-type" evidence="1">
    <location>
        <begin position="93"/>
        <end position="117"/>
    </location>
</feature>
<dbReference type="Proteomes" id="UP001500804">
    <property type="component" value="Unassembled WGS sequence"/>
</dbReference>
<proteinExistence type="predicted"/>
<comment type="caution">
    <text evidence="3">The sequence shown here is derived from an EMBL/GenBank/DDBJ whole genome shotgun (WGS) entry which is preliminary data.</text>
</comment>
<evidence type="ECO:0000256" key="2">
    <source>
        <dbReference type="SAM" id="MobiDB-lite"/>
    </source>
</evidence>
<gene>
    <name evidence="3" type="ORF">GCM10023320_63430</name>
</gene>
<organism evidence="3 4">
    <name type="scientific">Pseudonocardia adelaidensis</name>
    <dbReference type="NCBI Taxonomy" id="648754"/>
    <lineage>
        <taxon>Bacteria</taxon>
        <taxon>Bacillati</taxon>
        <taxon>Actinomycetota</taxon>
        <taxon>Actinomycetes</taxon>
        <taxon>Pseudonocardiales</taxon>
        <taxon>Pseudonocardiaceae</taxon>
        <taxon>Pseudonocardia</taxon>
    </lineage>
</organism>
<keyword evidence="4" id="KW-1185">Reference proteome</keyword>